<dbReference type="InterPro" id="IPR006059">
    <property type="entry name" value="SBP"/>
</dbReference>
<accession>A0ABV7LWU4</accession>
<dbReference type="CDD" id="cd14748">
    <property type="entry name" value="PBP2_UgpB"/>
    <property type="match status" value="1"/>
</dbReference>
<keyword evidence="5" id="KW-1185">Reference proteome</keyword>
<dbReference type="PANTHER" id="PTHR43649:SF30">
    <property type="entry name" value="ABC TRANSPORTER SUBSTRATE-BINDING PROTEIN"/>
    <property type="match status" value="1"/>
</dbReference>
<feature type="signal peptide" evidence="3">
    <location>
        <begin position="1"/>
        <end position="25"/>
    </location>
</feature>
<comment type="subcellular location">
    <subcellularLocation>
        <location evidence="1">Periplasm</location>
    </subcellularLocation>
</comment>
<dbReference type="SUPFAM" id="SSF53850">
    <property type="entry name" value="Periplasmic binding protein-like II"/>
    <property type="match status" value="1"/>
</dbReference>
<feature type="chain" id="PRO_5045848682" evidence="3">
    <location>
        <begin position="26"/>
        <end position="428"/>
    </location>
</feature>
<keyword evidence="3" id="KW-0732">Signal</keyword>
<dbReference type="PANTHER" id="PTHR43649">
    <property type="entry name" value="ARABINOSE-BINDING PROTEIN-RELATED"/>
    <property type="match status" value="1"/>
</dbReference>
<dbReference type="EMBL" id="JBHRUG010000048">
    <property type="protein sequence ID" value="MFC3286075.1"/>
    <property type="molecule type" value="Genomic_DNA"/>
</dbReference>
<dbReference type="Gene3D" id="3.40.190.10">
    <property type="entry name" value="Periplasmic binding protein-like II"/>
    <property type="match status" value="2"/>
</dbReference>
<dbReference type="InterPro" id="IPR050490">
    <property type="entry name" value="Bact_solute-bd_prot1"/>
</dbReference>
<evidence type="ECO:0000256" key="2">
    <source>
        <dbReference type="ARBA" id="ARBA00008520"/>
    </source>
</evidence>
<reference evidence="5" key="1">
    <citation type="journal article" date="2019" name="Int. J. Syst. Evol. Microbiol.">
        <title>The Global Catalogue of Microorganisms (GCM) 10K type strain sequencing project: providing services to taxonomists for standard genome sequencing and annotation.</title>
        <authorList>
            <consortium name="The Broad Institute Genomics Platform"/>
            <consortium name="The Broad Institute Genome Sequencing Center for Infectious Disease"/>
            <person name="Wu L."/>
            <person name="Ma J."/>
        </authorList>
    </citation>
    <scope>NUCLEOTIDE SEQUENCE [LARGE SCALE GENOMIC DNA]</scope>
    <source>
        <strain evidence="5">CECT 7698</strain>
    </source>
</reference>
<evidence type="ECO:0000313" key="5">
    <source>
        <dbReference type="Proteomes" id="UP001595579"/>
    </source>
</evidence>
<protein>
    <submittedName>
        <fullName evidence="4">ABC transporter substrate-binding protein</fullName>
    </submittedName>
</protein>
<dbReference type="Pfam" id="PF13416">
    <property type="entry name" value="SBP_bac_8"/>
    <property type="match status" value="1"/>
</dbReference>
<proteinExistence type="inferred from homology"/>
<evidence type="ECO:0000256" key="3">
    <source>
        <dbReference type="SAM" id="SignalP"/>
    </source>
</evidence>
<gene>
    <name evidence="4" type="ORF">ACFOEV_20960</name>
</gene>
<evidence type="ECO:0000313" key="4">
    <source>
        <dbReference type="EMBL" id="MFC3286075.1"/>
    </source>
</evidence>
<sequence length="428" mass="47341">MSSRLPRPLSCLAAAGLLVAGQASAQDQVELTMYYPVAVGGALTEVIDGLVADFEAEHPDIAVDAIYAGNYDDTRVRAMSAIEAGDIPQLSVMFSIDLYELIEQDVIVPFDDLVQSDEEREWLDSFYPALMENGRLDGNTYGIPFQRSTIVFYWNKDAFEAAGLDPDRPPETWEEMAEMGAAIREASGGEQWGVMVPSTGYPYWMFQAFTFQNGHRLMSDDGTEVYFDDPAAIEALEYWVSLADEHQAMPDGTIEWGTLRQNFIEQSTAMMWHSTGNLTAVRNEANFDFGVAMLPMKTQRGSPTGGGNFYLFKGTSDEEQRAAMTFIRWMTAPERAATWSIETGYMGVSPAAYETEALSNYVEEFPPAAVARDQLEHATAELATYQGGRVRRALDNAVQAALTGQMSPEEALQQAQAEADAALRRYAR</sequence>
<comment type="caution">
    <text evidence="4">The sequence shown here is derived from an EMBL/GenBank/DDBJ whole genome shotgun (WGS) entry which is preliminary data.</text>
</comment>
<comment type="similarity">
    <text evidence="2">Belongs to the bacterial solute-binding protein 1 family.</text>
</comment>
<dbReference type="RefSeq" id="WP_386776841.1">
    <property type="nucleotide sequence ID" value="NZ_JBHRUG010000048.1"/>
</dbReference>
<organism evidence="4 5">
    <name type="scientific">Litchfieldella rifensis</name>
    <dbReference type="NCBI Taxonomy" id="762643"/>
    <lineage>
        <taxon>Bacteria</taxon>
        <taxon>Pseudomonadati</taxon>
        <taxon>Pseudomonadota</taxon>
        <taxon>Gammaproteobacteria</taxon>
        <taxon>Oceanospirillales</taxon>
        <taxon>Halomonadaceae</taxon>
        <taxon>Litchfieldella</taxon>
    </lineage>
</organism>
<dbReference type="Proteomes" id="UP001595579">
    <property type="component" value="Unassembled WGS sequence"/>
</dbReference>
<evidence type="ECO:0000256" key="1">
    <source>
        <dbReference type="ARBA" id="ARBA00004418"/>
    </source>
</evidence>
<name>A0ABV7LWU4_9GAMM</name>